<dbReference type="EMBL" id="CATNWA010016054">
    <property type="protein sequence ID" value="CAI9589384.1"/>
    <property type="molecule type" value="Genomic_DNA"/>
</dbReference>
<organism evidence="1 2">
    <name type="scientific">Staurois parvus</name>
    <dbReference type="NCBI Taxonomy" id="386267"/>
    <lineage>
        <taxon>Eukaryota</taxon>
        <taxon>Metazoa</taxon>
        <taxon>Chordata</taxon>
        <taxon>Craniata</taxon>
        <taxon>Vertebrata</taxon>
        <taxon>Euteleostomi</taxon>
        <taxon>Amphibia</taxon>
        <taxon>Batrachia</taxon>
        <taxon>Anura</taxon>
        <taxon>Neobatrachia</taxon>
        <taxon>Ranoidea</taxon>
        <taxon>Ranidae</taxon>
        <taxon>Staurois</taxon>
    </lineage>
</organism>
<name>A0ABN9EYS1_9NEOB</name>
<gene>
    <name evidence="1" type="ORF">SPARVUS_LOCUS10886435</name>
</gene>
<comment type="caution">
    <text evidence="1">The sequence shown here is derived from an EMBL/GenBank/DDBJ whole genome shotgun (WGS) entry which is preliminary data.</text>
</comment>
<feature type="non-terminal residue" evidence="1">
    <location>
        <position position="101"/>
    </location>
</feature>
<accession>A0ABN9EYS1</accession>
<evidence type="ECO:0000313" key="2">
    <source>
        <dbReference type="Proteomes" id="UP001162483"/>
    </source>
</evidence>
<evidence type="ECO:0000313" key="1">
    <source>
        <dbReference type="EMBL" id="CAI9589384.1"/>
    </source>
</evidence>
<reference evidence="1" key="1">
    <citation type="submission" date="2023-05" db="EMBL/GenBank/DDBJ databases">
        <authorList>
            <person name="Stuckert A."/>
        </authorList>
    </citation>
    <scope>NUCLEOTIDE SEQUENCE</scope>
</reference>
<sequence>MHSPKKKKHYLAIHTKLSMCSLSSNLCSIRRYIGDCGRRGGSEKTESNILFTQCGGLTPWGSTVSITSMLYYQGQIDNLWGPRAIGDHGAPVSLPKLKKAY</sequence>
<dbReference type="Proteomes" id="UP001162483">
    <property type="component" value="Unassembled WGS sequence"/>
</dbReference>
<keyword evidence="2" id="KW-1185">Reference proteome</keyword>
<proteinExistence type="predicted"/>
<protein>
    <submittedName>
        <fullName evidence="1">Uncharacterized protein</fullName>
    </submittedName>
</protein>